<dbReference type="SUPFAM" id="SSF54713">
    <property type="entry name" value="Elongation factor Ts (EF-Ts), dimerisation domain"/>
    <property type="match status" value="1"/>
</dbReference>
<dbReference type="PANTHER" id="PTHR11741:SF10">
    <property type="entry name" value="POLYPROTEIN OF EF-TS, CHLOROPLASTIC"/>
    <property type="match status" value="1"/>
</dbReference>
<dbReference type="AlphaFoldDB" id="A0A0S7YIB7"/>
<dbReference type="PANTHER" id="PTHR11741">
    <property type="entry name" value="ELONGATION FACTOR TS"/>
    <property type="match status" value="1"/>
</dbReference>
<evidence type="ECO:0000259" key="4">
    <source>
        <dbReference type="Pfam" id="PF00889"/>
    </source>
</evidence>
<organism evidence="5 6">
    <name type="scientific">candidate division TA06 bacterium DG_78</name>
    <dbReference type="NCBI Taxonomy" id="1703772"/>
    <lineage>
        <taxon>Bacteria</taxon>
        <taxon>Bacteria division TA06</taxon>
    </lineage>
</organism>
<comment type="caution">
    <text evidence="5">The sequence shown here is derived from an EMBL/GenBank/DDBJ whole genome shotgun (WGS) entry which is preliminary data.</text>
</comment>
<evidence type="ECO:0000313" key="5">
    <source>
        <dbReference type="EMBL" id="KPJ74487.1"/>
    </source>
</evidence>
<evidence type="ECO:0000256" key="3">
    <source>
        <dbReference type="ARBA" id="ARBA00025453"/>
    </source>
</evidence>
<gene>
    <name evidence="5" type="primary">tsf</name>
    <name evidence="5" type="ORF">AMJ52_00470</name>
</gene>
<dbReference type="Pfam" id="PF00889">
    <property type="entry name" value="EF_TS"/>
    <property type="match status" value="1"/>
</dbReference>
<evidence type="ECO:0000313" key="6">
    <source>
        <dbReference type="Proteomes" id="UP000051012"/>
    </source>
</evidence>
<accession>A0A0S7YIB7</accession>
<dbReference type="InterPro" id="IPR036402">
    <property type="entry name" value="EF-Ts_dimer_sf"/>
</dbReference>
<comment type="function">
    <text evidence="3">Associates with the EF-Tu.GDP complex and induces the exchange of GDP to GTP. It remains bound to the aminoacyl-tRNA.EF-Tu.GTP complex up to the GTP hydrolysis stage on the ribosome.</text>
</comment>
<dbReference type="InterPro" id="IPR001816">
    <property type="entry name" value="Transl_elong_EFTs/EF1B"/>
</dbReference>
<feature type="non-terminal residue" evidence="5">
    <location>
        <position position="1"/>
    </location>
</feature>
<dbReference type="GO" id="GO:0003746">
    <property type="term" value="F:translation elongation factor activity"/>
    <property type="evidence" value="ECO:0007669"/>
    <property type="project" value="UniProtKB-KW"/>
</dbReference>
<dbReference type="HAMAP" id="MF_00050">
    <property type="entry name" value="EF_Ts"/>
    <property type="match status" value="1"/>
</dbReference>
<keyword evidence="1 5" id="KW-0251">Elongation factor</keyword>
<dbReference type="InterPro" id="IPR014039">
    <property type="entry name" value="Transl_elong_EFTs/EF1B_dimer"/>
</dbReference>
<evidence type="ECO:0000256" key="2">
    <source>
        <dbReference type="ARBA" id="ARBA00022917"/>
    </source>
</evidence>
<dbReference type="PATRIC" id="fig|1703772.3.peg.1780"/>
<proteinExistence type="inferred from homology"/>
<dbReference type="Proteomes" id="UP000051012">
    <property type="component" value="Unassembled WGS sequence"/>
</dbReference>
<dbReference type="EMBL" id="LJNI01000003">
    <property type="protein sequence ID" value="KPJ74487.1"/>
    <property type="molecule type" value="Genomic_DNA"/>
</dbReference>
<evidence type="ECO:0000256" key="1">
    <source>
        <dbReference type="ARBA" id="ARBA00022768"/>
    </source>
</evidence>
<reference evidence="5 6" key="1">
    <citation type="journal article" date="2015" name="Microbiome">
        <title>Genomic resolution of linkages in carbon, nitrogen, and sulfur cycling among widespread estuary sediment bacteria.</title>
        <authorList>
            <person name="Baker B.J."/>
            <person name="Lazar C.S."/>
            <person name="Teske A.P."/>
            <person name="Dick G.J."/>
        </authorList>
    </citation>
    <scope>NUCLEOTIDE SEQUENCE [LARGE SCALE GENOMIC DNA]</scope>
    <source>
        <strain evidence="5">DG_78</strain>
    </source>
</reference>
<sequence>LVEVNCETDFVARNQEFRRFVRDIALHIAASEPMVVSREELPSDVIEREKEIYRSMVQDMKKPKEIVEKVVLGKLEKFYTNVCLLEQPFVKIPEKTVGEYIKEQIAHFKENIIVRRFVRFRLGE</sequence>
<protein>
    <submittedName>
        <fullName evidence="5">Elongation factor Ts</fullName>
    </submittedName>
</protein>
<dbReference type="Gene3D" id="3.30.479.20">
    <property type="entry name" value="Elongation factor Ts, dimerisation domain"/>
    <property type="match status" value="1"/>
</dbReference>
<feature type="domain" description="Translation elongation factor EFTs/EF1B dimerisation" evidence="4">
    <location>
        <begin position="20"/>
        <end position="124"/>
    </location>
</feature>
<dbReference type="InterPro" id="IPR018101">
    <property type="entry name" value="Transl_elong_Ts_CS"/>
</dbReference>
<dbReference type="PROSITE" id="PS01127">
    <property type="entry name" value="EF_TS_2"/>
    <property type="match status" value="1"/>
</dbReference>
<name>A0A0S7YIB7_UNCT6</name>
<keyword evidence="2" id="KW-0648">Protein biosynthesis</keyword>
<dbReference type="Gene3D" id="1.10.286.20">
    <property type="match status" value="1"/>
</dbReference>